<dbReference type="Proteomes" id="UP000054217">
    <property type="component" value="Unassembled WGS sequence"/>
</dbReference>
<dbReference type="EMBL" id="KN832016">
    <property type="protein sequence ID" value="KIN98386.1"/>
    <property type="molecule type" value="Genomic_DNA"/>
</dbReference>
<evidence type="ECO:0000313" key="3">
    <source>
        <dbReference type="Proteomes" id="UP000054217"/>
    </source>
</evidence>
<feature type="region of interest" description="Disordered" evidence="1">
    <location>
        <begin position="1"/>
        <end position="38"/>
    </location>
</feature>
<evidence type="ECO:0000313" key="2">
    <source>
        <dbReference type="EMBL" id="KIN98386.1"/>
    </source>
</evidence>
<feature type="compositionally biased region" description="Basic and acidic residues" evidence="1">
    <location>
        <begin position="237"/>
        <end position="247"/>
    </location>
</feature>
<feature type="region of interest" description="Disordered" evidence="1">
    <location>
        <begin position="132"/>
        <end position="247"/>
    </location>
</feature>
<name>A0A0C3JLF3_PISTI</name>
<accession>A0A0C3JLF3</accession>
<protein>
    <recommendedName>
        <fullName evidence="4">GYF domain-containing protein</fullName>
    </recommendedName>
</protein>
<feature type="region of interest" description="Disordered" evidence="1">
    <location>
        <begin position="683"/>
        <end position="747"/>
    </location>
</feature>
<reference evidence="3" key="2">
    <citation type="submission" date="2015-01" db="EMBL/GenBank/DDBJ databases">
        <title>Evolutionary Origins and Diversification of the Mycorrhizal Mutualists.</title>
        <authorList>
            <consortium name="DOE Joint Genome Institute"/>
            <consortium name="Mycorrhizal Genomics Consortium"/>
            <person name="Kohler A."/>
            <person name="Kuo A."/>
            <person name="Nagy L.G."/>
            <person name="Floudas D."/>
            <person name="Copeland A."/>
            <person name="Barry K.W."/>
            <person name="Cichocki N."/>
            <person name="Veneault-Fourrey C."/>
            <person name="LaButti K."/>
            <person name="Lindquist E.A."/>
            <person name="Lipzen A."/>
            <person name="Lundell T."/>
            <person name="Morin E."/>
            <person name="Murat C."/>
            <person name="Riley R."/>
            <person name="Ohm R."/>
            <person name="Sun H."/>
            <person name="Tunlid A."/>
            <person name="Henrissat B."/>
            <person name="Grigoriev I.V."/>
            <person name="Hibbett D.S."/>
            <person name="Martin F."/>
        </authorList>
    </citation>
    <scope>NUCLEOTIDE SEQUENCE [LARGE SCALE GENOMIC DNA]</scope>
    <source>
        <strain evidence="3">Marx 270</strain>
    </source>
</reference>
<feature type="compositionally biased region" description="Polar residues" evidence="1">
    <location>
        <begin position="196"/>
        <end position="208"/>
    </location>
</feature>
<dbReference type="OrthoDB" id="6415790at2759"/>
<keyword evidence="3" id="KW-1185">Reference proteome</keyword>
<organism evidence="2 3">
    <name type="scientific">Pisolithus tinctorius Marx 270</name>
    <dbReference type="NCBI Taxonomy" id="870435"/>
    <lineage>
        <taxon>Eukaryota</taxon>
        <taxon>Fungi</taxon>
        <taxon>Dikarya</taxon>
        <taxon>Basidiomycota</taxon>
        <taxon>Agaricomycotina</taxon>
        <taxon>Agaricomycetes</taxon>
        <taxon>Agaricomycetidae</taxon>
        <taxon>Boletales</taxon>
        <taxon>Sclerodermatineae</taxon>
        <taxon>Pisolithaceae</taxon>
        <taxon>Pisolithus</taxon>
    </lineage>
</organism>
<dbReference type="FunCoup" id="A0A0C3JLF3">
    <property type="interactions" value="289"/>
</dbReference>
<sequence length="1090" mass="116162">MHFGPEWMRTKPQTPARQQPPPSPQPQQTVPATHQSTVSTYSSLVTSAVQEQEKHDESHPFRYAKEGILRIYKEGGGKGGLGLEVERWEGIVHEAGSEPTSLPEMDEAKKKLFAGPLNSEIRRCQPSDLVNTLSSTSDRPRVNHVGGGGGPVHNRFGPMMGRRRESADQPALMPRKLSLSNTQGSPLASPHGALSSPRNRTGTLSSSFDGVLNNRDSWSKRHPSASLIGTASTPARPEGKDVESRHSNIKEEEVHVPLDVDEGDLTGNKPTTPFDEGYFTPELLMKHTHLDVEWIPVAALERCSNGGKVFLSQPLSVPGPPGLTLCTESPHGYSPADEHSTFDGHQPVPQWAVQSMPLDLSYLSNVSPSDSPSSSLAAATFGDGSLDPTVFGSRGGGSAYSGDISYGGRGLAPRVQPKDPVADRRVPFSKRAPGRATSLDTFGHYNEGTPWSTGLSPMNQGFSTNECHPFTDGYSSITSNMIGPNTPVTQVHGFNQEPFNDAPYNGMGGLSGHQHPPFAKQVIEANGIVFSNGMINGLCESQYNSPTRSQYSQPSASFPPSVQHKDVSPFGEALMQPSVSPHISHPPTSAVQVNSGTSLWPDPSPVCHMRTIDTSATSPPAVMSAQAQQGFNWARPIQPPQAVPQLKDPSPWLTASLGGTDDRWKEIPDGQGAEDVFIAGSPIDGGVPTPPIPQTPADELPVASTAPIPVSQPIPPSSEPQVTSKPSHKSTAHDAHASVTAPKGTPASIVKGPSLVPMISPPAPKSVWSTADEERKVKPTATMSLCEIQEAEAKMAEAHKASEKEQERARSNIATSLIASSSEDAQPFTASWGLLTSQVGGRNTAAPKEPPMPVTPSVPVWTTAAPTATIKKSMKEIQEEEERMKKVIVRESVASAAARRPYAETTFKTAPSAQNTGSGAWSTIGANVAVGPPATVPRQHGATTRLGTLAAMLAPTEPTATPRVEDSPVTLSHDFLKWMSDSLKGLNSSVNLKEITSMLFSFPLDPDPSTIEIISDLIYANSTMLDGCRFASEYVNKCKANAAARQNAASVGGNSGKPISIADIVKTQPKTVQQEWGFKVVNKKRKGGRS</sequence>
<gene>
    <name evidence="2" type="ORF">M404DRAFT_31390</name>
</gene>
<proteinExistence type="predicted"/>
<dbReference type="STRING" id="870435.A0A0C3JLF3"/>
<feature type="compositionally biased region" description="Polar residues" evidence="1">
    <location>
        <begin position="545"/>
        <end position="560"/>
    </location>
</feature>
<dbReference type="HOGENOM" id="CLU_269914_0_0_1"/>
<reference evidence="2 3" key="1">
    <citation type="submission" date="2014-04" db="EMBL/GenBank/DDBJ databases">
        <authorList>
            <consortium name="DOE Joint Genome Institute"/>
            <person name="Kuo A."/>
            <person name="Kohler A."/>
            <person name="Costa M.D."/>
            <person name="Nagy L.G."/>
            <person name="Floudas D."/>
            <person name="Copeland A."/>
            <person name="Barry K.W."/>
            <person name="Cichocki N."/>
            <person name="Veneault-Fourrey C."/>
            <person name="LaButti K."/>
            <person name="Lindquist E.A."/>
            <person name="Lipzen A."/>
            <person name="Lundell T."/>
            <person name="Morin E."/>
            <person name="Murat C."/>
            <person name="Sun H."/>
            <person name="Tunlid A."/>
            <person name="Henrissat B."/>
            <person name="Grigoriev I.V."/>
            <person name="Hibbett D.S."/>
            <person name="Martin F."/>
            <person name="Nordberg H.P."/>
            <person name="Cantor M.N."/>
            <person name="Hua S.X."/>
        </authorList>
    </citation>
    <scope>NUCLEOTIDE SEQUENCE [LARGE SCALE GENOMIC DNA]</scope>
    <source>
        <strain evidence="2 3">Marx 270</strain>
    </source>
</reference>
<dbReference type="InParanoid" id="A0A0C3JLF3"/>
<evidence type="ECO:0008006" key="4">
    <source>
        <dbReference type="Google" id="ProtNLM"/>
    </source>
</evidence>
<feature type="region of interest" description="Disordered" evidence="1">
    <location>
        <begin position="545"/>
        <end position="564"/>
    </location>
</feature>
<evidence type="ECO:0000256" key="1">
    <source>
        <dbReference type="SAM" id="MobiDB-lite"/>
    </source>
</evidence>
<feature type="compositionally biased region" description="Low complexity" evidence="1">
    <location>
        <begin position="26"/>
        <end position="38"/>
    </location>
</feature>
<dbReference type="AlphaFoldDB" id="A0A0C3JLF3"/>